<reference evidence="2 3" key="1">
    <citation type="submission" date="2020-08" db="EMBL/GenBank/DDBJ databases">
        <title>Genomic Encyclopedia of Type Strains, Phase IV (KMG-IV): sequencing the most valuable type-strain genomes for metagenomic binning, comparative biology and taxonomic classification.</title>
        <authorList>
            <person name="Goeker M."/>
        </authorList>
    </citation>
    <scope>NUCLEOTIDE SEQUENCE [LARGE SCALE GENOMIC DNA]</scope>
    <source>
        <strain evidence="2 3">DSM 23562</strain>
    </source>
</reference>
<organism evidence="2 3">
    <name type="scientific">Armatimonas rosea</name>
    <dbReference type="NCBI Taxonomy" id="685828"/>
    <lineage>
        <taxon>Bacteria</taxon>
        <taxon>Bacillati</taxon>
        <taxon>Armatimonadota</taxon>
        <taxon>Armatimonadia</taxon>
        <taxon>Armatimonadales</taxon>
        <taxon>Armatimonadaceae</taxon>
        <taxon>Armatimonas</taxon>
    </lineage>
</organism>
<feature type="region of interest" description="Disordered" evidence="1">
    <location>
        <begin position="158"/>
        <end position="195"/>
    </location>
</feature>
<evidence type="ECO:0000256" key="1">
    <source>
        <dbReference type="SAM" id="MobiDB-lite"/>
    </source>
</evidence>
<dbReference type="Proteomes" id="UP000520814">
    <property type="component" value="Unassembled WGS sequence"/>
</dbReference>
<evidence type="ECO:0000313" key="2">
    <source>
        <dbReference type="EMBL" id="MBB6049068.1"/>
    </source>
</evidence>
<sequence>MKITRLQMQRLITTGGLLVLTAGLMVAPGCSAGTVTPASVFASRSFISEEIVLADGSRMTLNLGTNAYRNATGGFVSTRKATRASRVEWPITIPLSGVTLSGTFDPDTGEVNLSGVYTGTGGPFDVHVTGNLPADNSYGTLTVALSDGRIFNVPVRRSDSPVVLPSPGTTPTPAPTPSPTPTPTPSPTPPPTNGTLTVTNRTGNFPAGPLALGKLGGQRGGDTYINFTMGQGSYSTYPNTLIEFNLIDSSTPSVPFRAGDIFNNLGTTATNYPVRLNISRQLGLNSALYFKPASGTLRITAITSTSITVSLENVVVVASGAYPTDTPNSGGATLNGTLTANF</sequence>
<proteinExistence type="predicted"/>
<keyword evidence="3" id="KW-1185">Reference proteome</keyword>
<name>A0A7W9W4Z4_ARMRO</name>
<gene>
    <name evidence="2" type="ORF">HNQ39_000830</name>
</gene>
<dbReference type="AlphaFoldDB" id="A0A7W9W4Z4"/>
<feature type="compositionally biased region" description="Pro residues" evidence="1">
    <location>
        <begin position="168"/>
        <end position="192"/>
    </location>
</feature>
<comment type="caution">
    <text evidence="2">The sequence shown here is derived from an EMBL/GenBank/DDBJ whole genome shotgun (WGS) entry which is preliminary data.</text>
</comment>
<evidence type="ECO:0000313" key="3">
    <source>
        <dbReference type="Proteomes" id="UP000520814"/>
    </source>
</evidence>
<accession>A0A7W9W4Z4</accession>
<protein>
    <submittedName>
        <fullName evidence="2">Uncharacterized protein</fullName>
    </submittedName>
</protein>
<dbReference type="EMBL" id="JACHGW010000001">
    <property type="protein sequence ID" value="MBB6049068.1"/>
    <property type="molecule type" value="Genomic_DNA"/>
</dbReference>
<dbReference type="RefSeq" id="WP_184192688.1">
    <property type="nucleotide sequence ID" value="NZ_JACHGW010000001.1"/>
</dbReference>